<keyword evidence="6" id="KW-1185">Reference proteome</keyword>
<dbReference type="SMART" id="SM00347">
    <property type="entry name" value="HTH_MARR"/>
    <property type="match status" value="1"/>
</dbReference>
<evidence type="ECO:0000313" key="6">
    <source>
        <dbReference type="Proteomes" id="UP000289996"/>
    </source>
</evidence>
<dbReference type="InterPro" id="IPR036388">
    <property type="entry name" value="WH-like_DNA-bd_sf"/>
</dbReference>
<dbReference type="GO" id="GO:0003700">
    <property type="term" value="F:DNA-binding transcription factor activity"/>
    <property type="evidence" value="ECO:0007669"/>
    <property type="project" value="InterPro"/>
</dbReference>
<keyword evidence="1" id="KW-0805">Transcription regulation</keyword>
<dbReference type="Gene3D" id="1.10.10.10">
    <property type="entry name" value="Winged helix-like DNA-binding domain superfamily/Winged helix DNA-binding domain"/>
    <property type="match status" value="1"/>
</dbReference>
<dbReference type="PROSITE" id="PS01117">
    <property type="entry name" value="HTH_MARR_1"/>
    <property type="match status" value="1"/>
</dbReference>
<dbReference type="PANTHER" id="PTHR42756:SF2">
    <property type="entry name" value="MARR FAMILY REGULATORY PROTEIN"/>
    <property type="match status" value="1"/>
</dbReference>
<dbReference type="Proteomes" id="UP000289996">
    <property type="component" value="Unassembled WGS sequence"/>
</dbReference>
<accession>A0A660E0P5</accession>
<keyword evidence="2" id="KW-0238">DNA-binding</keyword>
<dbReference type="Pfam" id="PF01047">
    <property type="entry name" value="MarR"/>
    <property type="match status" value="1"/>
</dbReference>
<dbReference type="InterPro" id="IPR023187">
    <property type="entry name" value="Tscrpt_reg_MarR-type_CS"/>
</dbReference>
<reference evidence="5 6" key="1">
    <citation type="submission" date="2018-11" db="EMBL/GenBank/DDBJ databases">
        <authorList>
            <person name="Wuyts S."/>
        </authorList>
    </citation>
    <scope>NUCLEOTIDE SEQUENCE [LARGE SCALE GENOMIC DNA]</scope>
    <source>
        <strain evidence="5">Lactobacillus mudanjiangensis AMBF249</strain>
    </source>
</reference>
<dbReference type="PRINTS" id="PR00598">
    <property type="entry name" value="HTHMARR"/>
</dbReference>
<sequence length="150" mass="16814">MPDVLRQIGTIARALDSISNREFQQLALSKGQYLYLVRICEQPGIIADRLAAQLQVDRTTAARAIQKLVTQGLVEKRAAINNRKNKALFPTVLGQQRAQVIERENQYSNQVALTDLTATEAEQLTHLLTKVSQRVTADWQTVKAGQSRPY</sequence>
<evidence type="ECO:0000256" key="2">
    <source>
        <dbReference type="ARBA" id="ARBA00023125"/>
    </source>
</evidence>
<evidence type="ECO:0000256" key="3">
    <source>
        <dbReference type="ARBA" id="ARBA00023163"/>
    </source>
</evidence>
<feature type="domain" description="HTH marR-type" evidence="4">
    <location>
        <begin position="1"/>
        <end position="133"/>
    </location>
</feature>
<gene>
    <name evidence="5" type="ORF">MUDAN_MDHGFNIF_02799</name>
</gene>
<protein>
    <submittedName>
        <fullName evidence="5">MarR family transcriptional regulator [Lactobacillus ginsenosidimutans]</fullName>
    </submittedName>
</protein>
<dbReference type="PROSITE" id="PS50995">
    <property type="entry name" value="HTH_MARR_2"/>
    <property type="match status" value="1"/>
</dbReference>
<dbReference type="AlphaFoldDB" id="A0A660E0P5"/>
<name>A0A660E0P5_9LACO</name>
<dbReference type="InterPro" id="IPR036390">
    <property type="entry name" value="WH_DNA-bd_sf"/>
</dbReference>
<dbReference type="GO" id="GO:0003677">
    <property type="term" value="F:DNA binding"/>
    <property type="evidence" value="ECO:0007669"/>
    <property type="project" value="UniProtKB-KW"/>
</dbReference>
<evidence type="ECO:0000259" key="4">
    <source>
        <dbReference type="PROSITE" id="PS50995"/>
    </source>
</evidence>
<dbReference type="RefSeq" id="WP_130847190.1">
    <property type="nucleotide sequence ID" value="NZ_UYIE01000119.1"/>
</dbReference>
<evidence type="ECO:0000256" key="1">
    <source>
        <dbReference type="ARBA" id="ARBA00023015"/>
    </source>
</evidence>
<dbReference type="InterPro" id="IPR000835">
    <property type="entry name" value="HTH_MarR-typ"/>
</dbReference>
<proteinExistence type="predicted"/>
<dbReference type="PANTHER" id="PTHR42756">
    <property type="entry name" value="TRANSCRIPTIONAL REGULATOR, MARR"/>
    <property type="match status" value="1"/>
</dbReference>
<dbReference type="SUPFAM" id="SSF46785">
    <property type="entry name" value="Winged helix' DNA-binding domain"/>
    <property type="match status" value="1"/>
</dbReference>
<keyword evidence="3" id="KW-0804">Transcription</keyword>
<dbReference type="OrthoDB" id="6462103at2"/>
<organism evidence="5 6">
    <name type="scientific">Lactiplantibacillus mudanjiangensis</name>
    <dbReference type="NCBI Taxonomy" id="1296538"/>
    <lineage>
        <taxon>Bacteria</taxon>
        <taxon>Bacillati</taxon>
        <taxon>Bacillota</taxon>
        <taxon>Bacilli</taxon>
        <taxon>Lactobacillales</taxon>
        <taxon>Lactobacillaceae</taxon>
        <taxon>Lactiplantibacillus</taxon>
    </lineage>
</organism>
<evidence type="ECO:0000313" key="5">
    <source>
        <dbReference type="EMBL" id="VDG27993.1"/>
    </source>
</evidence>
<dbReference type="EMBL" id="UYIG01000079">
    <property type="protein sequence ID" value="VDG27993.1"/>
    <property type="molecule type" value="Genomic_DNA"/>
</dbReference>